<comment type="caution">
    <text evidence="1">The sequence shown here is derived from an EMBL/GenBank/DDBJ whole genome shotgun (WGS) entry which is preliminary data.</text>
</comment>
<organism evidence="1 2">
    <name type="scientific">Araneus ventricosus</name>
    <name type="common">Orbweaver spider</name>
    <name type="synonym">Epeira ventricosa</name>
    <dbReference type="NCBI Taxonomy" id="182803"/>
    <lineage>
        <taxon>Eukaryota</taxon>
        <taxon>Metazoa</taxon>
        <taxon>Ecdysozoa</taxon>
        <taxon>Arthropoda</taxon>
        <taxon>Chelicerata</taxon>
        <taxon>Arachnida</taxon>
        <taxon>Araneae</taxon>
        <taxon>Araneomorphae</taxon>
        <taxon>Entelegynae</taxon>
        <taxon>Araneoidea</taxon>
        <taxon>Araneidae</taxon>
        <taxon>Araneus</taxon>
    </lineage>
</organism>
<dbReference type="AlphaFoldDB" id="A0A4Y2J6F9"/>
<proteinExistence type="predicted"/>
<accession>A0A4Y2J6F9</accession>
<gene>
    <name evidence="1" type="ORF">AVEN_82095_1</name>
</gene>
<dbReference type="Proteomes" id="UP000499080">
    <property type="component" value="Unassembled WGS sequence"/>
</dbReference>
<name>A0A4Y2J6F9_ARAVE</name>
<evidence type="ECO:0000313" key="1">
    <source>
        <dbReference type="EMBL" id="GBM84776.1"/>
    </source>
</evidence>
<sequence>MVSTSGELTSSLGIRCHTGPMPGKSCLNFGSDVGEMSPGCCGVEGTGIPSAFIGESMEPDTEQLDMGELACGHATTRLGEV</sequence>
<reference evidence="1 2" key="1">
    <citation type="journal article" date="2019" name="Sci. Rep.">
        <title>Orb-weaving spider Araneus ventricosus genome elucidates the spidroin gene catalogue.</title>
        <authorList>
            <person name="Kono N."/>
            <person name="Nakamura H."/>
            <person name="Ohtoshi R."/>
            <person name="Moran D.A.P."/>
            <person name="Shinohara A."/>
            <person name="Yoshida Y."/>
            <person name="Fujiwara M."/>
            <person name="Mori M."/>
            <person name="Tomita M."/>
            <person name="Arakawa K."/>
        </authorList>
    </citation>
    <scope>NUCLEOTIDE SEQUENCE [LARGE SCALE GENOMIC DNA]</scope>
</reference>
<evidence type="ECO:0000313" key="2">
    <source>
        <dbReference type="Proteomes" id="UP000499080"/>
    </source>
</evidence>
<dbReference type="EMBL" id="BGPR01109085">
    <property type="protein sequence ID" value="GBM84776.1"/>
    <property type="molecule type" value="Genomic_DNA"/>
</dbReference>
<protein>
    <submittedName>
        <fullName evidence="1">Uncharacterized protein</fullName>
    </submittedName>
</protein>
<keyword evidence="2" id="KW-1185">Reference proteome</keyword>